<dbReference type="InterPro" id="IPR002772">
    <property type="entry name" value="Glyco_hydro_3_C"/>
</dbReference>
<evidence type="ECO:0000259" key="4">
    <source>
        <dbReference type="Pfam" id="PF01915"/>
    </source>
</evidence>
<dbReference type="InterPro" id="IPR036881">
    <property type="entry name" value="Glyco_hydro_3_C_sf"/>
</dbReference>
<organism evidence="5 6">
    <name type="scientific">Acer saccharum</name>
    <name type="common">Sugar maple</name>
    <dbReference type="NCBI Taxonomy" id="4024"/>
    <lineage>
        <taxon>Eukaryota</taxon>
        <taxon>Viridiplantae</taxon>
        <taxon>Streptophyta</taxon>
        <taxon>Embryophyta</taxon>
        <taxon>Tracheophyta</taxon>
        <taxon>Spermatophyta</taxon>
        <taxon>Magnoliopsida</taxon>
        <taxon>eudicotyledons</taxon>
        <taxon>Gunneridae</taxon>
        <taxon>Pentapetalae</taxon>
        <taxon>rosids</taxon>
        <taxon>malvids</taxon>
        <taxon>Sapindales</taxon>
        <taxon>Sapindaceae</taxon>
        <taxon>Hippocastanoideae</taxon>
        <taxon>Acereae</taxon>
        <taxon>Acer</taxon>
    </lineage>
</organism>
<comment type="caution">
    <text evidence="5">The sequence shown here is derived from an EMBL/GenBank/DDBJ whole genome shotgun (WGS) entry which is preliminary data.</text>
</comment>
<evidence type="ECO:0000256" key="2">
    <source>
        <dbReference type="ARBA" id="ARBA00023295"/>
    </source>
</evidence>
<dbReference type="Proteomes" id="UP001168877">
    <property type="component" value="Unassembled WGS sequence"/>
</dbReference>
<dbReference type="Gene3D" id="3.40.50.1700">
    <property type="entry name" value="Glycoside hydrolase family 3 C-terminal domain"/>
    <property type="match status" value="1"/>
</dbReference>
<dbReference type="EMBL" id="JAUESC010000003">
    <property type="protein sequence ID" value="KAK0602755.1"/>
    <property type="molecule type" value="Genomic_DNA"/>
</dbReference>
<accession>A0AA39W573</accession>
<feature type="region of interest" description="Disordered" evidence="3">
    <location>
        <begin position="17"/>
        <end position="41"/>
    </location>
</feature>
<dbReference type="SUPFAM" id="SSF51445">
    <property type="entry name" value="(Trans)glycosidases"/>
    <property type="match status" value="1"/>
</dbReference>
<dbReference type="AlphaFoldDB" id="A0AA39W573"/>
<proteinExistence type="predicted"/>
<reference evidence="5" key="2">
    <citation type="submission" date="2023-06" db="EMBL/GenBank/DDBJ databases">
        <authorList>
            <person name="Swenson N.G."/>
            <person name="Wegrzyn J.L."/>
            <person name="Mcevoy S.L."/>
        </authorList>
    </citation>
    <scope>NUCLEOTIDE SEQUENCE</scope>
    <source>
        <strain evidence="5">NS2018</strain>
        <tissue evidence="5">Leaf</tissue>
    </source>
</reference>
<evidence type="ECO:0000256" key="3">
    <source>
        <dbReference type="SAM" id="MobiDB-lite"/>
    </source>
</evidence>
<evidence type="ECO:0000313" key="6">
    <source>
        <dbReference type="Proteomes" id="UP001168877"/>
    </source>
</evidence>
<evidence type="ECO:0000256" key="1">
    <source>
        <dbReference type="ARBA" id="ARBA00022801"/>
    </source>
</evidence>
<sequence>MVGNNLLYRSPQMAPTVDARKLTSHQGVVEGSRSPSDDSEENIIPMSIIDDAVKRILKVKFAIGLSEDPLANKSLVDQLGSQEHRELASEAIRNSLVLLKNGESADEPLLPLPKKSSKKLVAGSHADNLDTTILTAIKNIIDPQTEVLYEENPNSNYMKSNNFSYSIVVVGEHQYAETFDDSLNLTILEPRPSTIYNLCGAMKCVVVVISGRPVVMQPHIPLMDALVAAWLPGNEGQGVIDVIFGDYGFTGKLSRTWFRTIDQLPMNVGDPHYDPLFLFGFGLTTKPFQNN</sequence>
<dbReference type="PANTHER" id="PTHR30620">
    <property type="entry name" value="PERIPLASMIC BETA-GLUCOSIDASE-RELATED"/>
    <property type="match status" value="1"/>
</dbReference>
<dbReference type="GO" id="GO:0008422">
    <property type="term" value="F:beta-glucosidase activity"/>
    <property type="evidence" value="ECO:0007669"/>
    <property type="project" value="TreeGrafter"/>
</dbReference>
<dbReference type="Pfam" id="PF01915">
    <property type="entry name" value="Glyco_hydro_3_C"/>
    <property type="match status" value="1"/>
</dbReference>
<name>A0AA39W573_ACESA</name>
<dbReference type="InterPro" id="IPR017853">
    <property type="entry name" value="GH"/>
</dbReference>
<dbReference type="InterPro" id="IPR051915">
    <property type="entry name" value="Cellulose_Degrad_GH3"/>
</dbReference>
<evidence type="ECO:0000313" key="5">
    <source>
        <dbReference type="EMBL" id="KAK0602755.1"/>
    </source>
</evidence>
<keyword evidence="1" id="KW-0378">Hydrolase</keyword>
<gene>
    <name evidence="5" type="ORF">LWI29_036716</name>
</gene>
<dbReference type="PANTHER" id="PTHR30620:SF91">
    <property type="entry name" value="BETA-GLUCOSIDASE"/>
    <property type="match status" value="1"/>
</dbReference>
<protein>
    <recommendedName>
        <fullName evidence="4">Glycoside hydrolase family 3 C-terminal domain-containing protein</fullName>
    </recommendedName>
</protein>
<dbReference type="SUPFAM" id="SSF52279">
    <property type="entry name" value="Beta-D-glucan exohydrolase, C-terminal domain"/>
    <property type="match status" value="1"/>
</dbReference>
<keyword evidence="2" id="KW-0326">Glycosidase</keyword>
<dbReference type="GO" id="GO:0009251">
    <property type="term" value="P:glucan catabolic process"/>
    <property type="evidence" value="ECO:0007669"/>
    <property type="project" value="TreeGrafter"/>
</dbReference>
<feature type="domain" description="Glycoside hydrolase family 3 C-terminal" evidence="4">
    <location>
        <begin position="96"/>
        <end position="284"/>
    </location>
</feature>
<reference evidence="5" key="1">
    <citation type="journal article" date="2022" name="Plant J.">
        <title>Strategies of tolerance reflected in two North American maple genomes.</title>
        <authorList>
            <person name="McEvoy S.L."/>
            <person name="Sezen U.U."/>
            <person name="Trouern-Trend A."/>
            <person name="McMahon S.M."/>
            <person name="Schaberg P.G."/>
            <person name="Yang J."/>
            <person name="Wegrzyn J.L."/>
            <person name="Swenson N.G."/>
        </authorList>
    </citation>
    <scope>NUCLEOTIDE SEQUENCE</scope>
    <source>
        <strain evidence="5">NS2018</strain>
    </source>
</reference>
<keyword evidence="6" id="KW-1185">Reference proteome</keyword>